<dbReference type="NCBIfam" id="NF003605">
    <property type="entry name" value="PRK05257.1-4"/>
    <property type="match status" value="1"/>
</dbReference>
<evidence type="ECO:0000313" key="9">
    <source>
        <dbReference type="EMBL" id="ASE33066.1"/>
    </source>
</evidence>
<keyword evidence="5 8" id="KW-0285">Flavoprotein</keyword>
<accession>A0AAI8GSQ6</accession>
<dbReference type="InterPro" id="IPR006231">
    <property type="entry name" value="MQO"/>
</dbReference>
<evidence type="ECO:0000313" key="10">
    <source>
        <dbReference type="Proteomes" id="UP000197058"/>
    </source>
</evidence>
<protein>
    <recommendedName>
        <fullName evidence="8">Probable malate:quinone oxidoreductase</fullName>
        <ecNumber evidence="8">1.1.5.4</ecNumber>
    </recommendedName>
    <alternativeName>
        <fullName evidence="8">MQO</fullName>
    </alternativeName>
    <alternativeName>
        <fullName evidence="8">Malate dehydrogenase [quinone]</fullName>
    </alternativeName>
</protein>
<dbReference type="NCBIfam" id="NF003611">
    <property type="entry name" value="PRK05257.3-2"/>
    <property type="match status" value="1"/>
</dbReference>
<dbReference type="Pfam" id="PF06039">
    <property type="entry name" value="Mqo"/>
    <property type="match status" value="1"/>
</dbReference>
<dbReference type="NCBIfam" id="NF003604">
    <property type="entry name" value="PRK05257.1-3"/>
    <property type="match status" value="1"/>
</dbReference>
<comment type="similarity">
    <text evidence="8">Belongs to the MQO family.</text>
</comment>
<dbReference type="NCBIfam" id="NF003606">
    <property type="entry name" value="PRK05257.2-1"/>
    <property type="match status" value="1"/>
</dbReference>
<dbReference type="EMBL" id="CP022046">
    <property type="protein sequence ID" value="ASE33066.1"/>
    <property type="molecule type" value="Genomic_DNA"/>
</dbReference>
<proteinExistence type="inferred from homology"/>
<dbReference type="SUPFAM" id="SSF51905">
    <property type="entry name" value="FAD/NAD(P)-binding domain"/>
    <property type="match status" value="1"/>
</dbReference>
<keyword evidence="4 8" id="KW-0816">Tricarboxylic acid cycle</keyword>
<dbReference type="GO" id="GO:0047545">
    <property type="term" value="F:(S)-2-hydroxyglutarate dehydrogenase activity"/>
    <property type="evidence" value="ECO:0007669"/>
    <property type="project" value="TreeGrafter"/>
</dbReference>
<comment type="cofactor">
    <cofactor evidence="2 8">
        <name>FAD</name>
        <dbReference type="ChEBI" id="CHEBI:57692"/>
    </cofactor>
</comment>
<dbReference type="NCBIfam" id="TIGR01320">
    <property type="entry name" value="mal_quin_oxido"/>
    <property type="match status" value="1"/>
</dbReference>
<dbReference type="PANTHER" id="PTHR43104:SF2">
    <property type="entry name" value="L-2-HYDROXYGLUTARATE DEHYDROGENASE, MITOCHONDRIAL"/>
    <property type="match status" value="1"/>
</dbReference>
<sequence length="494" mass="55784">MDNNQPKDVILIGAGILSTTFGSFLKNIEPDWNIKLFERLEQPAIESSNEKNNAGTGHAALCELNYTVEQEDGSIDVERAKEINEQFEISKQFWSYLVKSKAIENPQEFIRPLPHISFVMGIRNVDFLKRRYDALKSLPMFEGLTYTEDHKVLAEWMPLMMQGRNSNEPLAASKIDEGTDVNFGELTRKLVKNIEKHENAQVHFRHEVVDFKQLSNSKWEVKVRNLETGKVETHVADYIFIGAGGHAIPLLQKTKIPESRHLGGFPISGAFLVCNNPKVVSEHNAKVYGKEPPGTPPMTVPHLDRRYIQGKESLLFGPFAAIGPKFLKNGSNLDLFKSINTSNVVTMLSSGVKNLSLVKYSIQQVLQRKEDRMKELRRFVPDAKDEDWDIHIAGKRVQVIKDTEEHGRGFIQFGTEVVNSEDHTVIALLGESPGASTSVSVALEVIEKNFPQYMEKWESKIKEIIPSYGESLIEDSALLKKTRKQTAEALELNK</sequence>
<comment type="catalytic activity">
    <reaction evidence="1 8">
        <text>(S)-malate + a quinone = a quinol + oxaloacetate</text>
        <dbReference type="Rhea" id="RHEA:46012"/>
        <dbReference type="ChEBI" id="CHEBI:15589"/>
        <dbReference type="ChEBI" id="CHEBI:16452"/>
        <dbReference type="ChEBI" id="CHEBI:24646"/>
        <dbReference type="ChEBI" id="CHEBI:132124"/>
        <dbReference type="EC" id="1.1.5.4"/>
    </reaction>
</comment>
<organism evidence="9 10">
    <name type="scientific">Mammaliicoccus sciuri</name>
    <name type="common">Staphylococcus sciuri</name>
    <dbReference type="NCBI Taxonomy" id="1296"/>
    <lineage>
        <taxon>Bacteria</taxon>
        <taxon>Bacillati</taxon>
        <taxon>Bacillota</taxon>
        <taxon>Bacilli</taxon>
        <taxon>Bacillales</taxon>
        <taxon>Staphylococcaceae</taxon>
        <taxon>Mammaliicoccus</taxon>
    </lineage>
</organism>
<dbReference type="InterPro" id="IPR036188">
    <property type="entry name" value="FAD/NAD-bd_sf"/>
</dbReference>
<dbReference type="NCBIfam" id="NF009875">
    <property type="entry name" value="PRK13339.1"/>
    <property type="match status" value="1"/>
</dbReference>
<comment type="pathway">
    <text evidence="3 8">Carbohydrate metabolism; tricarboxylic acid cycle; oxaloacetate from (S)-malate (quinone route): step 1/1.</text>
</comment>
<gene>
    <name evidence="8 9" type="primary">mqo</name>
    <name evidence="9" type="ORF">CEP64_00175</name>
</gene>
<dbReference type="KEGG" id="sscu:CEP64_00175"/>
<dbReference type="GO" id="GO:0006099">
    <property type="term" value="P:tricarboxylic acid cycle"/>
    <property type="evidence" value="ECO:0007669"/>
    <property type="project" value="UniProtKB-UniRule"/>
</dbReference>
<evidence type="ECO:0000256" key="6">
    <source>
        <dbReference type="ARBA" id="ARBA00022827"/>
    </source>
</evidence>
<evidence type="ECO:0000256" key="1">
    <source>
        <dbReference type="ARBA" id="ARBA00001139"/>
    </source>
</evidence>
<name>A0AAI8GSQ6_MAMSC</name>
<evidence type="ECO:0000256" key="3">
    <source>
        <dbReference type="ARBA" id="ARBA00005012"/>
    </source>
</evidence>
<dbReference type="AlphaFoldDB" id="A0AAI8GSQ6"/>
<evidence type="ECO:0000256" key="2">
    <source>
        <dbReference type="ARBA" id="ARBA00001974"/>
    </source>
</evidence>
<dbReference type="Gene3D" id="3.50.50.60">
    <property type="entry name" value="FAD/NAD(P)-binding domain"/>
    <property type="match status" value="1"/>
</dbReference>
<evidence type="ECO:0000256" key="7">
    <source>
        <dbReference type="ARBA" id="ARBA00023002"/>
    </source>
</evidence>
<dbReference type="Proteomes" id="UP000197058">
    <property type="component" value="Chromosome"/>
</dbReference>
<evidence type="ECO:0000256" key="8">
    <source>
        <dbReference type="HAMAP-Rule" id="MF_00212"/>
    </source>
</evidence>
<dbReference type="GO" id="GO:0008924">
    <property type="term" value="F:L-malate dehydrogenase (quinone) activity"/>
    <property type="evidence" value="ECO:0007669"/>
    <property type="project" value="UniProtKB-UniRule"/>
</dbReference>
<keyword evidence="7 8" id="KW-0560">Oxidoreductase</keyword>
<dbReference type="RefSeq" id="WP_058592112.1">
    <property type="nucleotide sequence ID" value="NZ_CP022046.2"/>
</dbReference>
<evidence type="ECO:0000256" key="5">
    <source>
        <dbReference type="ARBA" id="ARBA00022630"/>
    </source>
</evidence>
<dbReference type="EC" id="1.1.5.4" evidence="8"/>
<reference evidence="10" key="1">
    <citation type="submission" date="2017-06" db="EMBL/GenBank/DDBJ databases">
        <title>FDA dAtabase for Regulatory Grade micrObial Sequences (FDA-ARGOS): Supporting development and validation of Infectious Disease Dx tests.</title>
        <authorList>
            <person name="Goldberg B."/>
            <person name="Campos J."/>
            <person name="Tallon L."/>
            <person name="Sadzewicz L."/>
            <person name="Sengamalay N."/>
            <person name="Ott S."/>
            <person name="Godinez A."/>
            <person name="Nagaraj S."/>
            <person name="Vavikolanu K."/>
            <person name="Nadendla S."/>
            <person name="George J."/>
            <person name="Geyer C."/>
            <person name="Sichtig H."/>
        </authorList>
    </citation>
    <scope>NUCLEOTIDE SEQUENCE [LARGE SCALE GENOMIC DNA]</scope>
    <source>
        <strain evidence="10">FDAARGOS_285</strain>
    </source>
</reference>
<dbReference type="HAMAP" id="MF_00212">
    <property type="entry name" value="MQO"/>
    <property type="match status" value="1"/>
</dbReference>
<evidence type="ECO:0000256" key="4">
    <source>
        <dbReference type="ARBA" id="ARBA00022532"/>
    </source>
</evidence>
<dbReference type="PANTHER" id="PTHR43104">
    <property type="entry name" value="L-2-HYDROXYGLUTARATE DEHYDROGENASE, MITOCHONDRIAL"/>
    <property type="match status" value="1"/>
</dbReference>
<keyword evidence="6 8" id="KW-0274">FAD</keyword>